<dbReference type="PANTHER" id="PTHR15704">
    <property type="entry name" value="SUPERKILLER 3 PROTEIN-RELATED"/>
    <property type="match status" value="1"/>
</dbReference>
<dbReference type="InterPro" id="IPR039226">
    <property type="entry name" value="Ski3/TTC37"/>
</dbReference>
<dbReference type="PANTHER" id="PTHR15704:SF7">
    <property type="entry name" value="SUPERKILLER COMPLEX PROTEIN 3"/>
    <property type="match status" value="1"/>
</dbReference>
<dbReference type="OrthoDB" id="421075at2759"/>
<keyword evidence="5" id="KW-1185">Reference proteome</keyword>
<evidence type="ECO:0000256" key="1">
    <source>
        <dbReference type="ARBA" id="ARBA00022737"/>
    </source>
</evidence>
<keyword evidence="4" id="KW-0328">Glycosyltransferase</keyword>
<dbReference type="AlphaFoldDB" id="A0A2I0AXW5"/>
<protein>
    <submittedName>
        <fullName evidence="4">Putative UDP-N-acetylglucosamine--peptide N-acetylglucosaminyltransferase SEC</fullName>
    </submittedName>
</protein>
<evidence type="ECO:0000256" key="2">
    <source>
        <dbReference type="ARBA" id="ARBA00022803"/>
    </source>
</evidence>
<keyword evidence="2 3" id="KW-0802">TPR repeat</keyword>
<name>A0A2I0AXW5_9ASPA</name>
<keyword evidence="1" id="KW-0677">Repeat</keyword>
<dbReference type="Pfam" id="PF13432">
    <property type="entry name" value="TPR_16"/>
    <property type="match status" value="1"/>
</dbReference>
<keyword evidence="4" id="KW-0808">Transferase</keyword>
<feature type="repeat" description="TPR" evidence="3">
    <location>
        <begin position="443"/>
        <end position="476"/>
    </location>
</feature>
<feature type="repeat" description="TPR" evidence="3">
    <location>
        <begin position="219"/>
        <end position="252"/>
    </location>
</feature>
<reference evidence="4 5" key="1">
    <citation type="journal article" date="2017" name="Nature">
        <title>The Apostasia genome and the evolution of orchids.</title>
        <authorList>
            <person name="Zhang G.Q."/>
            <person name="Liu K.W."/>
            <person name="Li Z."/>
            <person name="Lohaus R."/>
            <person name="Hsiao Y.Y."/>
            <person name="Niu S.C."/>
            <person name="Wang J.Y."/>
            <person name="Lin Y.C."/>
            <person name="Xu Q."/>
            <person name="Chen L.J."/>
            <person name="Yoshida K."/>
            <person name="Fujiwara S."/>
            <person name="Wang Z.W."/>
            <person name="Zhang Y.Q."/>
            <person name="Mitsuda N."/>
            <person name="Wang M."/>
            <person name="Liu G.H."/>
            <person name="Pecoraro L."/>
            <person name="Huang H.X."/>
            <person name="Xiao X.J."/>
            <person name="Lin M."/>
            <person name="Wu X.Y."/>
            <person name="Wu W.L."/>
            <person name="Chen Y.Y."/>
            <person name="Chang S.B."/>
            <person name="Sakamoto S."/>
            <person name="Ohme-Takagi M."/>
            <person name="Yagi M."/>
            <person name="Zeng S.J."/>
            <person name="Shen C.Y."/>
            <person name="Yeh C.M."/>
            <person name="Luo Y.B."/>
            <person name="Tsai W.C."/>
            <person name="Van de Peer Y."/>
            <person name="Liu Z.J."/>
        </authorList>
    </citation>
    <scope>NUCLEOTIDE SEQUENCE [LARGE SCALE GENOMIC DNA]</scope>
    <source>
        <strain evidence="5">cv. Shenzhen</strain>
        <tissue evidence="4">Stem</tissue>
    </source>
</reference>
<evidence type="ECO:0000313" key="5">
    <source>
        <dbReference type="Proteomes" id="UP000236161"/>
    </source>
</evidence>
<dbReference type="SMART" id="SM00028">
    <property type="entry name" value="TPR"/>
    <property type="match status" value="5"/>
</dbReference>
<dbReference type="InterPro" id="IPR019734">
    <property type="entry name" value="TPR_rpt"/>
</dbReference>
<evidence type="ECO:0000256" key="3">
    <source>
        <dbReference type="PROSITE-ProRule" id="PRU00339"/>
    </source>
</evidence>
<dbReference type="PROSITE" id="PS50005">
    <property type="entry name" value="TPR"/>
    <property type="match status" value="3"/>
</dbReference>
<dbReference type="GO" id="GO:0016757">
    <property type="term" value="F:glycosyltransferase activity"/>
    <property type="evidence" value="ECO:0007669"/>
    <property type="project" value="UniProtKB-KW"/>
</dbReference>
<dbReference type="EMBL" id="KZ451939">
    <property type="protein sequence ID" value="PKA60385.1"/>
    <property type="molecule type" value="Genomic_DNA"/>
</dbReference>
<sequence>MSFAFFSFNPLLRDVLHFLSQGDEAWLQQILDSDPENPSNHFNLAVFLWKKGDEVGGEEFKAFKARAAEHFLASAKLNPSDGTAFRFLGHYYREVLLDAPRAAKCYQRAIALNPDDSEAGESFCDLLDDSGKESLEISVCKEASQKSPRAFWAFRRLGYLLIHHKKWEDAVQNLHHAIRGYPTCADMWEALGLAYQRLGRFTAALKSYGRAIELEDSSIFALIESGNILLTLGSFRKGIDHFQHVLSVSPDNISALFGLASGLLGLSKECASMGAFKWGATVLEEASVIARACTLLSSNYSSIWKLHGDIQIAYAKCLPWDYKVPDSQINEGAFKASINDWKQQCLSASISAKLLYQRALHLTPWQSNIYADTAICLDIIYSLEERGTTDIDARHLPERMSLGSLISEGVNSEYWIILACVTNDYALKQHALVRGLQLDFSSAISWAYLGKLYRMLGENQLAIEAFDRARSSDPSLALPWAGMSVNFHDRKYSLNESYESCLRAVQISPLADFQIGLAMLAVVSGHLSSPQIFAAMNHSIQRAPHYPESYNLNGLIYESRSDYECAIASYQLARCALKIAALSEVALKSYATSVSVNLARALCKAGNMLEAQHECETLNNDGLLDYKGLQIYAVSLWKLGKNEQALYVARSLAKNVSTMEQTSAIAAIGLICQLIYHISGLDSATSTILKLPREYLHGTQMSLITAAVNALDPNSRLQLLVQPNYSTLEDCDVIDNMHIITAMNIMILAGSEKFLDIHSGAKYLRRILHIYPNSIVLRKHLGSLLLSSGHWLASHLATRCSVLPTGYPERSGLKSSFEIHGAAGVACYASCVPSPKFSFPSCKCQPVRRALGTDMLQRWLHQEPWNHAAHYLLILNNLQRAREERFPPHLCHTLKRLIAVGLCEESYMTNKMSKHQRFLLLLCISEVSLQCGDYTGCISYTKDALAIVHDEFFLHLQLCRAYAVQDDLSNLEKEYKNCLDVKTVNHIGWLSLKFLEFRYKLKNGSYTVDANYQICCMAEKTSSQMWEAVFELVCAMCFIQEEDFFSAQQALALALKVVNADACLLFIHGAVCMELARQQMGLDFLSCAIRSLSKAQEACTFPLPIISALLAQAEGSLGAKAKWEKNLRLEWFSWPAEMRPAELYFQLHILAKQTSSVSNQQKNIESYQSPERWVLRAIHLNPSCSRYWKVLQKLTSGS</sequence>
<organism evidence="4 5">
    <name type="scientific">Apostasia shenzhenica</name>
    <dbReference type="NCBI Taxonomy" id="1088818"/>
    <lineage>
        <taxon>Eukaryota</taxon>
        <taxon>Viridiplantae</taxon>
        <taxon>Streptophyta</taxon>
        <taxon>Embryophyta</taxon>
        <taxon>Tracheophyta</taxon>
        <taxon>Spermatophyta</taxon>
        <taxon>Magnoliopsida</taxon>
        <taxon>Liliopsida</taxon>
        <taxon>Asparagales</taxon>
        <taxon>Orchidaceae</taxon>
        <taxon>Apostasioideae</taxon>
        <taxon>Apostasia</taxon>
    </lineage>
</organism>
<proteinExistence type="predicted"/>
<dbReference type="GO" id="GO:0006401">
    <property type="term" value="P:RNA catabolic process"/>
    <property type="evidence" value="ECO:0007669"/>
    <property type="project" value="InterPro"/>
</dbReference>
<gene>
    <name evidence="4" type="primary">SEC</name>
    <name evidence="4" type="ORF">AXF42_Ash008445</name>
</gene>
<evidence type="ECO:0000313" key="4">
    <source>
        <dbReference type="EMBL" id="PKA60385.1"/>
    </source>
</evidence>
<dbReference type="STRING" id="1088818.A0A2I0AXW5"/>
<dbReference type="Proteomes" id="UP000236161">
    <property type="component" value="Unassembled WGS sequence"/>
</dbReference>
<dbReference type="SUPFAM" id="SSF48452">
    <property type="entry name" value="TPR-like"/>
    <property type="match status" value="3"/>
</dbReference>
<feature type="repeat" description="TPR" evidence="3">
    <location>
        <begin position="185"/>
        <end position="218"/>
    </location>
</feature>
<accession>A0A2I0AXW5</accession>
<dbReference type="InterPro" id="IPR011990">
    <property type="entry name" value="TPR-like_helical_dom_sf"/>
</dbReference>
<dbReference type="Gene3D" id="1.25.40.10">
    <property type="entry name" value="Tetratricopeptide repeat domain"/>
    <property type="match status" value="3"/>
</dbReference>
<dbReference type="GO" id="GO:0055087">
    <property type="term" value="C:Ski complex"/>
    <property type="evidence" value="ECO:0007669"/>
    <property type="project" value="InterPro"/>
</dbReference>